<feature type="region of interest" description="Disordered" evidence="1">
    <location>
        <begin position="152"/>
        <end position="174"/>
    </location>
</feature>
<feature type="compositionally biased region" description="Low complexity" evidence="1">
    <location>
        <begin position="165"/>
        <end position="174"/>
    </location>
</feature>
<proteinExistence type="predicted"/>
<dbReference type="InterPro" id="IPR010419">
    <property type="entry name" value="CO_DH_gsu"/>
</dbReference>
<dbReference type="EMBL" id="CP001854">
    <property type="protein sequence ID" value="ADB52521.1"/>
    <property type="molecule type" value="Genomic_DNA"/>
</dbReference>
<dbReference type="HOGENOM" id="CLU_046420_2_2_11"/>
<dbReference type="Proteomes" id="UP000008229">
    <property type="component" value="Chromosome"/>
</dbReference>
<protein>
    <submittedName>
        <fullName evidence="2">Carbon monoxide dehydrogenase subunit G</fullName>
    </submittedName>
</protein>
<gene>
    <name evidence="2" type="ordered locus">Cwoe_4106</name>
</gene>
<dbReference type="PANTHER" id="PTHR38588:SF1">
    <property type="entry name" value="BLL0334 PROTEIN"/>
    <property type="match status" value="1"/>
</dbReference>
<evidence type="ECO:0000256" key="1">
    <source>
        <dbReference type="SAM" id="MobiDB-lite"/>
    </source>
</evidence>
<reference evidence="3" key="2">
    <citation type="submission" date="2010-01" db="EMBL/GenBank/DDBJ databases">
        <title>The complete genome of Conexibacter woesei DSM 14684.</title>
        <authorList>
            <consortium name="US DOE Joint Genome Institute (JGI-PGF)"/>
            <person name="Lucas S."/>
            <person name="Copeland A."/>
            <person name="Lapidus A."/>
            <person name="Glavina del Rio T."/>
            <person name="Dalin E."/>
            <person name="Tice H."/>
            <person name="Bruce D."/>
            <person name="Goodwin L."/>
            <person name="Pitluck S."/>
            <person name="Kyrpides N."/>
            <person name="Mavromatis K."/>
            <person name="Ivanova N."/>
            <person name="Mikhailova N."/>
            <person name="Chertkov O."/>
            <person name="Brettin T."/>
            <person name="Detter J.C."/>
            <person name="Han C."/>
            <person name="Larimer F."/>
            <person name="Land M."/>
            <person name="Hauser L."/>
            <person name="Markowitz V."/>
            <person name="Cheng J.-F."/>
            <person name="Hugenholtz P."/>
            <person name="Woyke T."/>
            <person name="Wu D."/>
            <person name="Pukall R."/>
            <person name="Steenblock K."/>
            <person name="Schneider S."/>
            <person name="Klenk H.-P."/>
            <person name="Eisen J.A."/>
        </authorList>
    </citation>
    <scope>NUCLEOTIDE SEQUENCE [LARGE SCALE GENOMIC DNA]</scope>
    <source>
        <strain evidence="3">DSM 14684 / CIP 108061 / JCM 11494 / NBRC 100937 / ID131577</strain>
    </source>
</reference>
<dbReference type="OrthoDB" id="9808623at2"/>
<dbReference type="eggNOG" id="COG3427">
    <property type="taxonomic scope" value="Bacteria"/>
</dbReference>
<dbReference type="Pfam" id="PF06240">
    <property type="entry name" value="COXG"/>
    <property type="match status" value="1"/>
</dbReference>
<organism evidence="2 3">
    <name type="scientific">Conexibacter woesei (strain DSM 14684 / CCUG 47730 / CIP 108061 / JCM 11494 / NBRC 100937 / ID131577)</name>
    <dbReference type="NCBI Taxonomy" id="469383"/>
    <lineage>
        <taxon>Bacteria</taxon>
        <taxon>Bacillati</taxon>
        <taxon>Actinomycetota</taxon>
        <taxon>Thermoleophilia</taxon>
        <taxon>Solirubrobacterales</taxon>
        <taxon>Conexibacteraceae</taxon>
        <taxon>Conexibacter</taxon>
    </lineage>
</organism>
<accession>D3F4R4</accession>
<dbReference type="STRING" id="469383.Cwoe_4106"/>
<evidence type="ECO:0000313" key="2">
    <source>
        <dbReference type="EMBL" id="ADB52521.1"/>
    </source>
</evidence>
<dbReference type="Gene3D" id="3.30.530.20">
    <property type="match status" value="1"/>
</dbReference>
<dbReference type="CDD" id="cd07823">
    <property type="entry name" value="SRPBCC_5"/>
    <property type="match status" value="1"/>
</dbReference>
<sequence length="208" mass="21654">MRIVDSFEVDAAVDATWALLMDVPRVVPCMPGATLVETVGDDAWKAQVRVKLGPLSLRFDADVTRSDVDADAHRMVLGATAREARGRGRAQATIASALVPLDGDRTRVELETDVTLAGAIAQYGRGVVDDVASHLVKEFAANLRGQLGAETAAAEGAAPAPPTAPEGAAAPAQPAAAAPAASSLSGGRILWLALRGWLRRTFRRGEPA</sequence>
<reference evidence="2 3" key="1">
    <citation type="journal article" date="2010" name="Stand. Genomic Sci.">
        <title>Complete genome sequence of Conexibacter woesei type strain (ID131577).</title>
        <authorList>
            <person name="Pukall R."/>
            <person name="Lapidus A."/>
            <person name="Glavina Del Rio T."/>
            <person name="Copeland A."/>
            <person name="Tice H."/>
            <person name="Cheng J.-F."/>
            <person name="Lucas S."/>
            <person name="Chen F."/>
            <person name="Nolan M."/>
            <person name="Bruce D."/>
            <person name="Goodwin L."/>
            <person name="Pitluck S."/>
            <person name="Mavromatis K."/>
            <person name="Ivanova N."/>
            <person name="Ovchinnikova G."/>
            <person name="Pati A."/>
            <person name="Chen A."/>
            <person name="Palaniappan K."/>
            <person name="Land M."/>
            <person name="Hauser L."/>
            <person name="Chang Y.-J."/>
            <person name="Jeffries C.D."/>
            <person name="Chain P."/>
            <person name="Meincke L."/>
            <person name="Sims D."/>
            <person name="Brettin T."/>
            <person name="Detter J.C."/>
            <person name="Rohde M."/>
            <person name="Goeker M."/>
            <person name="Bristow J."/>
            <person name="Eisen J.A."/>
            <person name="Markowitz V."/>
            <person name="Kyrpides N.C."/>
            <person name="Klenk H.-P."/>
            <person name="Hugenholtz P."/>
        </authorList>
    </citation>
    <scope>NUCLEOTIDE SEQUENCE [LARGE SCALE GENOMIC DNA]</scope>
    <source>
        <strain evidence="3">DSM 14684 / CIP 108061 / JCM 11494 / NBRC 100937 / ID131577</strain>
    </source>
</reference>
<dbReference type="InterPro" id="IPR023393">
    <property type="entry name" value="START-like_dom_sf"/>
</dbReference>
<keyword evidence="3" id="KW-1185">Reference proteome</keyword>
<dbReference type="KEGG" id="cwo:Cwoe_4106"/>
<name>D3F4R4_CONWI</name>
<dbReference type="SUPFAM" id="SSF55961">
    <property type="entry name" value="Bet v1-like"/>
    <property type="match status" value="1"/>
</dbReference>
<dbReference type="AlphaFoldDB" id="D3F4R4"/>
<evidence type="ECO:0000313" key="3">
    <source>
        <dbReference type="Proteomes" id="UP000008229"/>
    </source>
</evidence>
<dbReference type="RefSeq" id="WP_012935572.1">
    <property type="nucleotide sequence ID" value="NC_013739.1"/>
</dbReference>
<dbReference type="PANTHER" id="PTHR38588">
    <property type="entry name" value="BLL0334 PROTEIN"/>
    <property type="match status" value="1"/>
</dbReference>